<gene>
    <name evidence="3" type="ORF">D6850_14770</name>
</gene>
<evidence type="ECO:0000256" key="1">
    <source>
        <dbReference type="SAM" id="MobiDB-lite"/>
    </source>
</evidence>
<evidence type="ECO:0000313" key="4">
    <source>
        <dbReference type="Proteomes" id="UP000281128"/>
    </source>
</evidence>
<accession>A0A3A8B4P4</accession>
<dbReference type="InterPro" id="IPR010359">
    <property type="entry name" value="IrrE_HExxH"/>
</dbReference>
<dbReference type="EMBL" id="RAPE01000004">
    <property type="protein sequence ID" value="RKF13547.1"/>
    <property type="molecule type" value="Genomic_DNA"/>
</dbReference>
<sequence>MLNGFKLSPPDHQATSHWFPDLNSNRSGGTTGADGDPVRISVSAIDSLLCGASRWGQPLVPIHSDACIAGRADVGRAIISIDERSLPRRQRFSLAHEIGHWEWHRGYQLLCSKEDIRGSGTKLKGLSREAAANRFAADLLMPGFMLRNAMRDFKRLDMKTVRELAARFDVSLTAMAYRLVESDVHPSLLVAYGKDGRHWFVRSKSIAEIWFPKDCLDHQSGAYDILFGGAPDDRFMSTVEGDTWFDVDWADQVELGEQSFRTQENEVVSLLVARSDRMIAD</sequence>
<dbReference type="Proteomes" id="UP000281128">
    <property type="component" value="Unassembled WGS sequence"/>
</dbReference>
<dbReference type="PANTHER" id="PTHR43236:SF1">
    <property type="entry name" value="BLL7220 PROTEIN"/>
    <property type="match status" value="1"/>
</dbReference>
<name>A0A3A8B4P4_9RHOB</name>
<dbReference type="OrthoDB" id="9794834at2"/>
<organism evidence="3 4">
    <name type="scientific">Roseovarius spongiae</name>
    <dbReference type="NCBI Taxonomy" id="2320272"/>
    <lineage>
        <taxon>Bacteria</taxon>
        <taxon>Pseudomonadati</taxon>
        <taxon>Pseudomonadota</taxon>
        <taxon>Alphaproteobacteria</taxon>
        <taxon>Rhodobacterales</taxon>
        <taxon>Roseobacteraceae</taxon>
        <taxon>Roseovarius</taxon>
    </lineage>
</organism>
<evidence type="ECO:0000259" key="2">
    <source>
        <dbReference type="Pfam" id="PF06114"/>
    </source>
</evidence>
<dbReference type="Pfam" id="PF06114">
    <property type="entry name" value="Peptidase_M78"/>
    <property type="match status" value="1"/>
</dbReference>
<dbReference type="PANTHER" id="PTHR43236">
    <property type="entry name" value="ANTITOXIN HIGA1"/>
    <property type="match status" value="1"/>
</dbReference>
<dbReference type="AlphaFoldDB" id="A0A3A8B4P4"/>
<protein>
    <submittedName>
        <fullName evidence="3">ImmA/IrrE family metallo-endopeptidase</fullName>
    </submittedName>
</protein>
<comment type="caution">
    <text evidence="3">The sequence shown here is derived from an EMBL/GenBank/DDBJ whole genome shotgun (WGS) entry which is preliminary data.</text>
</comment>
<feature type="region of interest" description="Disordered" evidence="1">
    <location>
        <begin position="1"/>
        <end position="36"/>
    </location>
</feature>
<dbReference type="Gene3D" id="1.10.10.2910">
    <property type="match status" value="1"/>
</dbReference>
<keyword evidence="4" id="KW-1185">Reference proteome</keyword>
<feature type="domain" description="IrrE N-terminal-like" evidence="2">
    <location>
        <begin position="73"/>
        <end position="179"/>
    </location>
</feature>
<reference evidence="3 4" key="1">
    <citation type="submission" date="2018-09" db="EMBL/GenBank/DDBJ databases">
        <title>Roseovarius spongiae sp. nov., isolated from a marine sponge.</title>
        <authorList>
            <person name="Zhuang L."/>
            <person name="Luo L."/>
        </authorList>
    </citation>
    <scope>NUCLEOTIDE SEQUENCE [LARGE SCALE GENOMIC DNA]</scope>
    <source>
        <strain evidence="3 4">HN-E21</strain>
    </source>
</reference>
<proteinExistence type="predicted"/>
<dbReference type="InterPro" id="IPR052345">
    <property type="entry name" value="Rad_response_metalloprotease"/>
</dbReference>
<evidence type="ECO:0000313" key="3">
    <source>
        <dbReference type="EMBL" id="RKF13547.1"/>
    </source>
</evidence>